<keyword evidence="3" id="KW-0285">Flavoprotein</keyword>
<dbReference type="SUPFAM" id="SSF51905">
    <property type="entry name" value="FAD/NAD(P)-binding domain"/>
    <property type="match status" value="1"/>
</dbReference>
<protein>
    <recommendedName>
        <fullName evidence="6">Glucose-methanol-choline oxidoreductase N-terminal domain-containing protein</fullName>
    </recommendedName>
</protein>
<organism evidence="7 8">
    <name type="scientific">Lysobacter enzymogenes</name>
    <dbReference type="NCBI Taxonomy" id="69"/>
    <lineage>
        <taxon>Bacteria</taxon>
        <taxon>Pseudomonadati</taxon>
        <taxon>Pseudomonadota</taxon>
        <taxon>Gammaproteobacteria</taxon>
        <taxon>Lysobacterales</taxon>
        <taxon>Lysobacteraceae</taxon>
        <taxon>Lysobacter</taxon>
    </lineage>
</organism>
<proteinExistence type="inferred from homology"/>
<evidence type="ECO:0000259" key="6">
    <source>
        <dbReference type="Pfam" id="PF00732"/>
    </source>
</evidence>
<sequence length="424" mass="45844">MREQDHYDAIVIGSGTCGATLARELSAAGQRVLLLERGGPAPATESVMGFVAIADQVKVGDKLTTARALTTGGSSSMYFGVVNYPPLDEFRKLGLDISAELEEVKRELPIAPLPDRLIGEQSQRLGDSARALGLDWNKHDMLIDPAQCEGDGYSYRALWRARRYVDDAVASGAQLVQRATVGRVLSEGGQAIGVQYRIRKPLYVTPPREAYAPRIVLAAGELASPQILRASGLDEIGRRGFYCSPGYALYGLVPGQQARDNFVGSMGCDLGDGVELGDANVSRFMHRLMMLGKGKFKHLRNYPQSIGIGVKIKDGHGGELRADGRLRKTLDAGDCARLERGEREARRVLEKAGARDVFNFGLSVAGRVGGMVAIGEHVDARLETRLRGLHVCDGSVIPDAMRGTPTVTLLSMAKHLSKHLLQRA</sequence>
<dbReference type="InterPro" id="IPR051473">
    <property type="entry name" value="P2Ox-like"/>
</dbReference>
<name>A0AAU9ANB7_LYSEN</name>
<dbReference type="Pfam" id="PF00732">
    <property type="entry name" value="GMC_oxred_N"/>
    <property type="match status" value="1"/>
</dbReference>
<dbReference type="PANTHER" id="PTHR42784:SF1">
    <property type="entry name" value="PYRANOSE 2-OXIDASE"/>
    <property type="match status" value="1"/>
</dbReference>
<dbReference type="GO" id="GO:0016614">
    <property type="term" value="F:oxidoreductase activity, acting on CH-OH group of donors"/>
    <property type="evidence" value="ECO:0007669"/>
    <property type="project" value="InterPro"/>
</dbReference>
<dbReference type="Gene3D" id="3.50.50.60">
    <property type="entry name" value="FAD/NAD(P)-binding domain"/>
    <property type="match status" value="2"/>
</dbReference>
<comment type="similarity">
    <text evidence="2">Belongs to the GMC oxidoreductase family.</text>
</comment>
<dbReference type="GeneID" id="83064448"/>
<dbReference type="GO" id="GO:0050660">
    <property type="term" value="F:flavin adenine dinucleotide binding"/>
    <property type="evidence" value="ECO:0007669"/>
    <property type="project" value="InterPro"/>
</dbReference>
<evidence type="ECO:0000256" key="4">
    <source>
        <dbReference type="ARBA" id="ARBA00022827"/>
    </source>
</evidence>
<dbReference type="RefSeq" id="WP_172437242.1">
    <property type="nucleotide sequence ID" value="NZ_AP014940.1"/>
</dbReference>
<dbReference type="InterPro" id="IPR036188">
    <property type="entry name" value="FAD/NAD-bd_sf"/>
</dbReference>
<feature type="domain" description="Glucose-methanol-choline oxidoreductase N-terminal" evidence="6">
    <location>
        <begin position="101"/>
        <end position="237"/>
    </location>
</feature>
<comment type="cofactor">
    <cofactor evidence="1">
        <name>FAD</name>
        <dbReference type="ChEBI" id="CHEBI:57692"/>
    </cofactor>
</comment>
<dbReference type="PANTHER" id="PTHR42784">
    <property type="entry name" value="PYRANOSE 2-OXIDASE"/>
    <property type="match status" value="1"/>
</dbReference>
<evidence type="ECO:0000256" key="3">
    <source>
        <dbReference type="ARBA" id="ARBA00022630"/>
    </source>
</evidence>
<reference evidence="7 8" key="1">
    <citation type="journal article" date="2017" name="DNA Res.">
        <title>Complete genome sequence and expression profile of the commercial lytic enzyme producer Lysobacter enzymogenes M497-1.</title>
        <authorList>
            <person name="Takami H."/>
            <person name="Toyoda A."/>
            <person name="Uchiyama I."/>
            <person name="Itoh T."/>
            <person name="Takaki Y."/>
            <person name="Arai W."/>
            <person name="Nishi S."/>
            <person name="Kawai M."/>
            <person name="Shinya K."/>
            <person name="Ikeda H."/>
        </authorList>
    </citation>
    <scope>NUCLEOTIDE SEQUENCE [LARGE SCALE GENOMIC DNA]</scope>
    <source>
        <strain evidence="7 8">M497-1</strain>
    </source>
</reference>
<dbReference type="KEGG" id="lem:LEN_2601"/>
<keyword evidence="5" id="KW-0560">Oxidoreductase</keyword>
<gene>
    <name evidence="7" type="ORF">LEN_2601</name>
</gene>
<evidence type="ECO:0000256" key="1">
    <source>
        <dbReference type="ARBA" id="ARBA00001974"/>
    </source>
</evidence>
<dbReference type="Proteomes" id="UP000218824">
    <property type="component" value="Chromosome"/>
</dbReference>
<evidence type="ECO:0000256" key="2">
    <source>
        <dbReference type="ARBA" id="ARBA00010790"/>
    </source>
</evidence>
<dbReference type="InterPro" id="IPR000172">
    <property type="entry name" value="GMC_OxRdtase_N"/>
</dbReference>
<dbReference type="AlphaFoldDB" id="A0AAU9ANB7"/>
<evidence type="ECO:0000313" key="7">
    <source>
        <dbReference type="EMBL" id="BAV98088.1"/>
    </source>
</evidence>
<evidence type="ECO:0000256" key="5">
    <source>
        <dbReference type="ARBA" id="ARBA00023002"/>
    </source>
</evidence>
<dbReference type="EMBL" id="AP014940">
    <property type="protein sequence ID" value="BAV98088.1"/>
    <property type="molecule type" value="Genomic_DNA"/>
</dbReference>
<evidence type="ECO:0000313" key="8">
    <source>
        <dbReference type="Proteomes" id="UP000218824"/>
    </source>
</evidence>
<accession>A0AAU9ANB7</accession>
<keyword evidence="4" id="KW-0274">FAD</keyword>